<feature type="region of interest" description="Disordered" evidence="1">
    <location>
        <begin position="197"/>
        <end position="223"/>
    </location>
</feature>
<evidence type="ECO:0000313" key="2">
    <source>
        <dbReference type="EMBL" id="KAK7203942.1"/>
    </source>
</evidence>
<protein>
    <submittedName>
        <fullName evidence="2">Uncharacterized protein</fullName>
    </submittedName>
</protein>
<sequence length="237" mass="28341">MNFLNFRDPLVITEADSYKIELLEREYELLDRERYTPLQAEAMIALSLRGIYSTFHRLYFERLSDMPLEQASWEDDRCRSIDDYIDGLSMIMTQRIRPRPKTLGIQQRPEETVYQYWERVMYRYNDLDCSAFNVSEEIFNGLRPELREGVMRRLNYSWREKGHIPDKNLMEAAAIVETSVSPENCSLEPFQPRAEISDLEDEAKNVEAEEEEEEEERAVEEKVEEFTDDILWHAFRR</sequence>
<name>A0ABR1F2B6_9ASCO</name>
<comment type="caution">
    <text evidence="2">The sequence shown here is derived from an EMBL/GenBank/DDBJ whole genome shotgun (WGS) entry which is preliminary data.</text>
</comment>
<evidence type="ECO:0000256" key="1">
    <source>
        <dbReference type="SAM" id="MobiDB-lite"/>
    </source>
</evidence>
<dbReference type="Proteomes" id="UP001498771">
    <property type="component" value="Unassembled WGS sequence"/>
</dbReference>
<feature type="compositionally biased region" description="Acidic residues" evidence="1">
    <location>
        <begin position="208"/>
        <end position="218"/>
    </location>
</feature>
<dbReference type="EMBL" id="JBBJBU010000010">
    <property type="protein sequence ID" value="KAK7203942.1"/>
    <property type="molecule type" value="Genomic_DNA"/>
</dbReference>
<accession>A0ABR1F2B6</accession>
<dbReference type="RefSeq" id="XP_064766975.1">
    <property type="nucleotide sequence ID" value="XM_064915291.1"/>
</dbReference>
<proteinExistence type="predicted"/>
<reference evidence="2 3" key="1">
    <citation type="submission" date="2024-03" db="EMBL/GenBank/DDBJ databases">
        <title>Genome-scale model development and genomic sequencing of the oleaginous clade Lipomyces.</title>
        <authorList>
            <consortium name="Lawrence Berkeley National Laboratory"/>
            <person name="Czajka J.J."/>
            <person name="Han Y."/>
            <person name="Kim J."/>
            <person name="Mondo S.J."/>
            <person name="Hofstad B.A."/>
            <person name="Robles A."/>
            <person name="Haridas S."/>
            <person name="Riley R."/>
            <person name="LaButti K."/>
            <person name="Pangilinan J."/>
            <person name="Andreopoulos W."/>
            <person name="Lipzen A."/>
            <person name="Yan J."/>
            <person name="Wang M."/>
            <person name="Ng V."/>
            <person name="Grigoriev I.V."/>
            <person name="Spatafora J.W."/>
            <person name="Magnuson J.K."/>
            <person name="Baker S.E."/>
            <person name="Pomraning K.R."/>
        </authorList>
    </citation>
    <scope>NUCLEOTIDE SEQUENCE [LARGE SCALE GENOMIC DNA]</scope>
    <source>
        <strain evidence="2 3">Phaff 52-87</strain>
    </source>
</reference>
<keyword evidence="3" id="KW-1185">Reference proteome</keyword>
<evidence type="ECO:0000313" key="3">
    <source>
        <dbReference type="Proteomes" id="UP001498771"/>
    </source>
</evidence>
<organism evidence="2 3">
    <name type="scientific">Myxozyma melibiosi</name>
    <dbReference type="NCBI Taxonomy" id="54550"/>
    <lineage>
        <taxon>Eukaryota</taxon>
        <taxon>Fungi</taxon>
        <taxon>Dikarya</taxon>
        <taxon>Ascomycota</taxon>
        <taxon>Saccharomycotina</taxon>
        <taxon>Lipomycetes</taxon>
        <taxon>Lipomycetales</taxon>
        <taxon>Lipomycetaceae</taxon>
        <taxon>Myxozyma</taxon>
    </lineage>
</organism>
<dbReference type="GeneID" id="90040803"/>
<gene>
    <name evidence="2" type="ORF">BZA70DRAFT_64447</name>
</gene>